<dbReference type="RefSeq" id="WP_343857571.1">
    <property type="nucleotide sequence ID" value="NZ_BAAAFD010000002.1"/>
</dbReference>
<dbReference type="InterPro" id="IPR013766">
    <property type="entry name" value="Thioredoxin_domain"/>
</dbReference>
<accession>A0ABP3WSH8</accession>
<protein>
    <submittedName>
        <fullName evidence="2">TlpA disulfide reductase family protein</fullName>
    </submittedName>
</protein>
<organism evidence="2 3">
    <name type="scientific">Aliiglaciecola litoralis</name>
    <dbReference type="NCBI Taxonomy" id="582857"/>
    <lineage>
        <taxon>Bacteria</taxon>
        <taxon>Pseudomonadati</taxon>
        <taxon>Pseudomonadota</taxon>
        <taxon>Gammaproteobacteria</taxon>
        <taxon>Alteromonadales</taxon>
        <taxon>Alteromonadaceae</taxon>
        <taxon>Aliiglaciecola</taxon>
    </lineage>
</organism>
<dbReference type="SUPFAM" id="SSF52833">
    <property type="entry name" value="Thioredoxin-like"/>
    <property type="match status" value="1"/>
</dbReference>
<evidence type="ECO:0000259" key="1">
    <source>
        <dbReference type="PROSITE" id="PS51352"/>
    </source>
</evidence>
<dbReference type="EMBL" id="BAAAFD010000002">
    <property type="protein sequence ID" value="GAA0854824.1"/>
    <property type="molecule type" value="Genomic_DNA"/>
</dbReference>
<dbReference type="CDD" id="cd02966">
    <property type="entry name" value="TlpA_like_family"/>
    <property type="match status" value="1"/>
</dbReference>
<dbReference type="InterPro" id="IPR000866">
    <property type="entry name" value="AhpC/TSA"/>
</dbReference>
<name>A0ABP3WSH8_9ALTE</name>
<dbReference type="Pfam" id="PF00578">
    <property type="entry name" value="AhpC-TSA"/>
    <property type="match status" value="1"/>
</dbReference>
<dbReference type="InterPro" id="IPR036249">
    <property type="entry name" value="Thioredoxin-like_sf"/>
</dbReference>
<dbReference type="Proteomes" id="UP001500359">
    <property type="component" value="Unassembled WGS sequence"/>
</dbReference>
<feature type="domain" description="Thioredoxin" evidence="1">
    <location>
        <begin position="2"/>
        <end position="149"/>
    </location>
</feature>
<dbReference type="Gene3D" id="3.40.30.10">
    <property type="entry name" value="Glutaredoxin"/>
    <property type="match status" value="1"/>
</dbReference>
<gene>
    <name evidence="2" type="ORF">GCM10009114_12020</name>
</gene>
<dbReference type="PANTHER" id="PTHR42852">
    <property type="entry name" value="THIOL:DISULFIDE INTERCHANGE PROTEIN DSBE"/>
    <property type="match status" value="1"/>
</dbReference>
<sequence>MAGIAQPAADFDLQQLDSTTDSVLVDKHSLADLQGQVVYLDFWASWCKPCRQSFPWMNRISTKYAEQGLVVLAINLDKESHLAKQFLAKYPAQFPIIYDPSGKIASQYRIPGMPTSYLIDKHGQLRIAHKGFHLQKAPDYEAEIVSLLNE</sequence>
<reference evidence="3" key="1">
    <citation type="journal article" date="2019" name="Int. J. Syst. Evol. Microbiol.">
        <title>The Global Catalogue of Microorganisms (GCM) 10K type strain sequencing project: providing services to taxonomists for standard genome sequencing and annotation.</title>
        <authorList>
            <consortium name="The Broad Institute Genomics Platform"/>
            <consortium name="The Broad Institute Genome Sequencing Center for Infectious Disease"/>
            <person name="Wu L."/>
            <person name="Ma J."/>
        </authorList>
    </citation>
    <scope>NUCLEOTIDE SEQUENCE [LARGE SCALE GENOMIC DNA]</scope>
    <source>
        <strain evidence="3">JCM 15896</strain>
    </source>
</reference>
<keyword evidence="3" id="KW-1185">Reference proteome</keyword>
<evidence type="ECO:0000313" key="3">
    <source>
        <dbReference type="Proteomes" id="UP001500359"/>
    </source>
</evidence>
<evidence type="ECO:0000313" key="2">
    <source>
        <dbReference type="EMBL" id="GAA0854824.1"/>
    </source>
</evidence>
<dbReference type="PANTHER" id="PTHR42852:SF18">
    <property type="entry name" value="CHROMOSOME UNDETERMINED SCAFFOLD_47, WHOLE GENOME SHOTGUN SEQUENCE"/>
    <property type="match status" value="1"/>
</dbReference>
<proteinExistence type="predicted"/>
<dbReference type="PROSITE" id="PS51352">
    <property type="entry name" value="THIOREDOXIN_2"/>
    <property type="match status" value="1"/>
</dbReference>
<comment type="caution">
    <text evidence="2">The sequence shown here is derived from an EMBL/GenBank/DDBJ whole genome shotgun (WGS) entry which is preliminary data.</text>
</comment>
<dbReference type="InterPro" id="IPR050553">
    <property type="entry name" value="Thioredoxin_ResA/DsbE_sf"/>
</dbReference>